<feature type="compositionally biased region" description="Basic and acidic residues" evidence="1">
    <location>
        <begin position="11"/>
        <end position="20"/>
    </location>
</feature>
<feature type="region of interest" description="Disordered" evidence="1">
    <location>
        <begin position="1"/>
        <end position="37"/>
    </location>
</feature>
<protein>
    <recommendedName>
        <fullName evidence="2">BTB domain-containing protein</fullName>
    </recommendedName>
</protein>
<evidence type="ECO:0000259" key="2">
    <source>
        <dbReference type="PROSITE" id="PS50097"/>
    </source>
</evidence>
<dbReference type="Gene3D" id="3.30.710.10">
    <property type="entry name" value="Potassium Channel Kv1.1, Chain A"/>
    <property type="match status" value="1"/>
</dbReference>
<dbReference type="InterPro" id="IPR000210">
    <property type="entry name" value="BTB/POZ_dom"/>
</dbReference>
<organism evidence="3 4">
    <name type="scientific">Oculimacula yallundae</name>
    <dbReference type="NCBI Taxonomy" id="86028"/>
    <lineage>
        <taxon>Eukaryota</taxon>
        <taxon>Fungi</taxon>
        <taxon>Dikarya</taxon>
        <taxon>Ascomycota</taxon>
        <taxon>Pezizomycotina</taxon>
        <taxon>Leotiomycetes</taxon>
        <taxon>Helotiales</taxon>
        <taxon>Ploettnerulaceae</taxon>
        <taxon>Oculimacula</taxon>
    </lineage>
</organism>
<evidence type="ECO:0000313" key="4">
    <source>
        <dbReference type="Proteomes" id="UP001595075"/>
    </source>
</evidence>
<name>A0ABR4C4B8_9HELO</name>
<dbReference type="PANTHER" id="PTHR47843:SF2">
    <property type="entry name" value="BTB DOMAIN-CONTAINING PROTEIN"/>
    <property type="match status" value="1"/>
</dbReference>
<dbReference type="CDD" id="cd18186">
    <property type="entry name" value="BTB_POZ_ZBTB_KLHL-like"/>
    <property type="match status" value="1"/>
</dbReference>
<dbReference type="PANTHER" id="PTHR47843">
    <property type="entry name" value="BTB DOMAIN-CONTAINING PROTEIN-RELATED"/>
    <property type="match status" value="1"/>
</dbReference>
<evidence type="ECO:0000256" key="1">
    <source>
        <dbReference type="SAM" id="MobiDB-lite"/>
    </source>
</evidence>
<gene>
    <name evidence="3" type="ORF">VTL71DRAFT_3907</name>
</gene>
<dbReference type="Proteomes" id="UP001595075">
    <property type="component" value="Unassembled WGS sequence"/>
</dbReference>
<dbReference type="EMBL" id="JAZHXI010000013">
    <property type="protein sequence ID" value="KAL2064768.1"/>
    <property type="molecule type" value="Genomic_DNA"/>
</dbReference>
<dbReference type="InterPro" id="IPR011333">
    <property type="entry name" value="SKP1/BTB/POZ_sf"/>
</dbReference>
<keyword evidence="4" id="KW-1185">Reference proteome</keyword>
<comment type="caution">
    <text evidence="3">The sequence shown here is derived from an EMBL/GenBank/DDBJ whole genome shotgun (WGS) entry which is preliminary data.</text>
</comment>
<sequence length="422" mass="45872">MSSYGEDFSDEERNHIEHGDAAQGESDVEESGPGEGELVLDLRQNHATESGGGDGGVGVVSDSGVSSVFGAAKGNDTAANSAEVEGTQGDLNVNGTEWRYAVVNNGTNHESGNPGLGWNDAWGLISPAKLPIGDLQVTDFCERLKLFRSPEVTILVGPEEVLFNLPKDFLCLNSKFFDRALNGKFKEGVERVIRLPEDTVMAFQMMLQWIYTGNIKLATDMSSSLARAETTGFYLEFFKLADKIDLLGSTHPIVEKFRKHLQSIATPNCWFPPSPSDCDDACRLHAGQTDSWSSCCTCRSGCNNQIQGHDVHCRVVYYGCSSKETHIDPLRCGIIDPEHIHTAFELSSGHGARKVIAQACVTSYLLSGSLDFEFRFAAELTTVDGFCRAILDEVAGILVKDSKMIDPLRGTPIGSWPPNLPA</sequence>
<accession>A0ABR4C4B8</accession>
<proteinExistence type="predicted"/>
<dbReference type="PROSITE" id="PS50097">
    <property type="entry name" value="BTB"/>
    <property type="match status" value="1"/>
</dbReference>
<dbReference type="SUPFAM" id="SSF54695">
    <property type="entry name" value="POZ domain"/>
    <property type="match status" value="1"/>
</dbReference>
<dbReference type="Pfam" id="PF00651">
    <property type="entry name" value="BTB"/>
    <property type="match status" value="1"/>
</dbReference>
<evidence type="ECO:0000313" key="3">
    <source>
        <dbReference type="EMBL" id="KAL2064768.1"/>
    </source>
</evidence>
<reference evidence="3 4" key="1">
    <citation type="journal article" date="2024" name="Commun. Biol.">
        <title>Comparative genomic analysis of thermophilic fungi reveals convergent evolutionary adaptations and gene losses.</title>
        <authorList>
            <person name="Steindorff A.S."/>
            <person name="Aguilar-Pontes M.V."/>
            <person name="Robinson A.J."/>
            <person name="Andreopoulos B."/>
            <person name="LaButti K."/>
            <person name="Kuo A."/>
            <person name="Mondo S."/>
            <person name="Riley R."/>
            <person name="Otillar R."/>
            <person name="Haridas S."/>
            <person name="Lipzen A."/>
            <person name="Grimwood J."/>
            <person name="Schmutz J."/>
            <person name="Clum A."/>
            <person name="Reid I.D."/>
            <person name="Moisan M.C."/>
            <person name="Butler G."/>
            <person name="Nguyen T.T.M."/>
            <person name="Dewar K."/>
            <person name="Conant G."/>
            <person name="Drula E."/>
            <person name="Henrissat B."/>
            <person name="Hansel C."/>
            <person name="Singer S."/>
            <person name="Hutchinson M.I."/>
            <person name="de Vries R.P."/>
            <person name="Natvig D.O."/>
            <person name="Powell A.J."/>
            <person name="Tsang A."/>
            <person name="Grigoriev I.V."/>
        </authorList>
    </citation>
    <scope>NUCLEOTIDE SEQUENCE [LARGE SCALE GENOMIC DNA]</scope>
    <source>
        <strain evidence="3 4">CBS 494.80</strain>
    </source>
</reference>
<feature type="domain" description="BTB" evidence="2">
    <location>
        <begin position="150"/>
        <end position="219"/>
    </location>
</feature>